<keyword evidence="3" id="KW-1185">Reference proteome</keyword>
<name>A0A3P3U8X1_9BACL</name>
<feature type="domain" description="Knr4/Smi1-like" evidence="1">
    <location>
        <begin position="73"/>
        <end position="171"/>
    </location>
</feature>
<dbReference type="InterPro" id="IPR018958">
    <property type="entry name" value="Knr4/Smi1-like_dom"/>
</dbReference>
<evidence type="ECO:0000313" key="2">
    <source>
        <dbReference type="EMBL" id="RRJ66156.1"/>
    </source>
</evidence>
<dbReference type="Pfam" id="PF09346">
    <property type="entry name" value="SMI1_KNR4"/>
    <property type="match status" value="1"/>
</dbReference>
<gene>
    <name evidence="2" type="ORF">EHV15_27000</name>
</gene>
<evidence type="ECO:0000259" key="1">
    <source>
        <dbReference type="Pfam" id="PF09346"/>
    </source>
</evidence>
<dbReference type="SUPFAM" id="SSF160631">
    <property type="entry name" value="SMI1/KNR4-like"/>
    <property type="match status" value="1"/>
</dbReference>
<sequence>MNWEAVFEVCYRKHAGLSSAEPDRFQAGWHQPLTEREIAEIRENQRNPFPVSNPLHALYRPFDPALWSIPNKPLPADYLDFLRFSNGGEFENGERYFQFFDADEVRSMLLAYEFPEYMPGAVPFAMDGSGNHYIWDMRGDRKNREYPILVASSGNLGYEDAVQIAETFMELCRGTTSAEDVLFG</sequence>
<accession>A0A3P3U8X1</accession>
<comment type="caution">
    <text evidence="2">The sequence shown here is derived from an EMBL/GenBank/DDBJ whole genome shotgun (WGS) entry which is preliminary data.</text>
</comment>
<dbReference type="InterPro" id="IPR037883">
    <property type="entry name" value="Knr4/Smi1-like_sf"/>
</dbReference>
<reference evidence="2 3" key="1">
    <citation type="submission" date="2018-11" db="EMBL/GenBank/DDBJ databases">
        <title>Genome sequencing of Paenibacillus sp. KCOM 3021 (= ChDC PVNT-B20).</title>
        <authorList>
            <person name="Kook J.-K."/>
            <person name="Park S.-N."/>
            <person name="Lim Y.K."/>
        </authorList>
    </citation>
    <scope>NUCLEOTIDE SEQUENCE [LARGE SCALE GENOMIC DNA]</scope>
    <source>
        <strain evidence="2 3">KCOM 3021</strain>
    </source>
</reference>
<dbReference type="AlphaFoldDB" id="A0A3P3U8X1"/>
<proteinExistence type="predicted"/>
<dbReference type="RefSeq" id="WP_128633946.1">
    <property type="nucleotide sequence ID" value="NZ_RRCN01000001.1"/>
</dbReference>
<dbReference type="Gene3D" id="3.40.1580.10">
    <property type="entry name" value="SMI1/KNR4-like"/>
    <property type="match status" value="1"/>
</dbReference>
<dbReference type="OrthoDB" id="2633244at2"/>
<organism evidence="2 3">
    <name type="scientific">Paenibacillus oralis</name>
    <dbReference type="NCBI Taxonomy" id="2490856"/>
    <lineage>
        <taxon>Bacteria</taxon>
        <taxon>Bacillati</taxon>
        <taxon>Bacillota</taxon>
        <taxon>Bacilli</taxon>
        <taxon>Bacillales</taxon>
        <taxon>Paenibacillaceae</taxon>
        <taxon>Paenibacillus</taxon>
    </lineage>
</organism>
<dbReference type="Proteomes" id="UP000267017">
    <property type="component" value="Unassembled WGS sequence"/>
</dbReference>
<evidence type="ECO:0000313" key="3">
    <source>
        <dbReference type="Proteomes" id="UP000267017"/>
    </source>
</evidence>
<protein>
    <submittedName>
        <fullName evidence="2">SMI1/KNR4 family protein</fullName>
    </submittedName>
</protein>
<dbReference type="EMBL" id="RRCN01000001">
    <property type="protein sequence ID" value="RRJ66156.1"/>
    <property type="molecule type" value="Genomic_DNA"/>
</dbReference>